<evidence type="ECO:0000313" key="2">
    <source>
        <dbReference type="EMBL" id="GFZ90267.1"/>
    </source>
</evidence>
<feature type="transmembrane region" description="Helical" evidence="1">
    <location>
        <begin position="42"/>
        <end position="60"/>
    </location>
</feature>
<sequence length="82" mass="9215">MRYSDDQFRELEKGLRMSNRAKEQLRTKIVQKAYMNKKNVKPYGIIAAACAAILIVLPYSSPTMASIAEKILPISITPVCVK</sequence>
<gene>
    <name evidence="2" type="ORF">GCM10010978_31720</name>
</gene>
<dbReference type="Proteomes" id="UP000602050">
    <property type="component" value="Unassembled WGS sequence"/>
</dbReference>
<protein>
    <submittedName>
        <fullName evidence="2">Uncharacterized protein</fullName>
    </submittedName>
</protein>
<accession>A0A8J2TUU6</accession>
<keyword evidence="3" id="KW-1185">Reference proteome</keyword>
<reference evidence="2" key="2">
    <citation type="submission" date="2020-09" db="EMBL/GenBank/DDBJ databases">
        <authorList>
            <person name="Sun Q."/>
            <person name="Zhou Y."/>
        </authorList>
    </citation>
    <scope>NUCLEOTIDE SEQUENCE</scope>
    <source>
        <strain evidence="2">CGMCC 1.12360</strain>
    </source>
</reference>
<proteinExistence type="predicted"/>
<keyword evidence="1" id="KW-0812">Transmembrane</keyword>
<comment type="caution">
    <text evidence="2">The sequence shown here is derived from an EMBL/GenBank/DDBJ whole genome shotgun (WGS) entry which is preliminary data.</text>
</comment>
<keyword evidence="1" id="KW-1133">Transmembrane helix</keyword>
<name>A0A8J2TUU6_9BACI</name>
<dbReference type="EMBL" id="BMEV01000098">
    <property type="protein sequence ID" value="GFZ90267.1"/>
    <property type="molecule type" value="Genomic_DNA"/>
</dbReference>
<reference evidence="2" key="1">
    <citation type="journal article" date="2014" name="Int. J. Syst. Evol. Microbiol.">
        <title>Complete genome sequence of Corynebacterium casei LMG S-19264T (=DSM 44701T), isolated from a smear-ripened cheese.</title>
        <authorList>
            <consortium name="US DOE Joint Genome Institute (JGI-PGF)"/>
            <person name="Walter F."/>
            <person name="Albersmeier A."/>
            <person name="Kalinowski J."/>
            <person name="Ruckert C."/>
        </authorList>
    </citation>
    <scope>NUCLEOTIDE SEQUENCE</scope>
    <source>
        <strain evidence="2">CGMCC 1.12360</strain>
    </source>
</reference>
<dbReference type="AlphaFoldDB" id="A0A8J2TUU6"/>
<evidence type="ECO:0000313" key="3">
    <source>
        <dbReference type="Proteomes" id="UP000602050"/>
    </source>
</evidence>
<organism evidence="2 3">
    <name type="scientific">Compostibacillus humi</name>
    <dbReference type="NCBI Taxonomy" id="1245525"/>
    <lineage>
        <taxon>Bacteria</taxon>
        <taxon>Bacillati</taxon>
        <taxon>Bacillota</taxon>
        <taxon>Bacilli</taxon>
        <taxon>Bacillales</taxon>
        <taxon>Bacillaceae</taxon>
        <taxon>Compostibacillus</taxon>
    </lineage>
</organism>
<evidence type="ECO:0000256" key="1">
    <source>
        <dbReference type="SAM" id="Phobius"/>
    </source>
</evidence>
<keyword evidence="1" id="KW-0472">Membrane</keyword>